<dbReference type="InterPro" id="IPR012840">
    <property type="entry name" value="NrdG2"/>
</dbReference>
<dbReference type="PROSITE" id="PS51918">
    <property type="entry name" value="RADICAL_SAM"/>
    <property type="match status" value="1"/>
</dbReference>
<dbReference type="AlphaFoldDB" id="A0A841L1Y8"/>
<dbReference type="CDD" id="cd01335">
    <property type="entry name" value="Radical_SAM"/>
    <property type="match status" value="1"/>
</dbReference>
<dbReference type="PANTHER" id="PTHR11228:SF27">
    <property type="entry name" value="GLYCYL-RADICAL ENZYME ACTIVATING ENZYME MJ1227-RELATED"/>
    <property type="match status" value="1"/>
</dbReference>
<feature type="domain" description="Radical SAM core" evidence="5">
    <location>
        <begin position="13"/>
        <end position="228"/>
    </location>
</feature>
<gene>
    <name evidence="6" type="ORF">HNQ80_003301</name>
</gene>
<protein>
    <submittedName>
        <fullName evidence="6">Pyruvate formate lyase activating enzyme</fullName>
        <ecNumber evidence="6">1.97.1.4</ecNumber>
    </submittedName>
</protein>
<dbReference type="SFLD" id="SFLDG01094">
    <property type="entry name" value="Uncharacterised_Radical_SAM_Su"/>
    <property type="match status" value="1"/>
</dbReference>
<keyword evidence="3" id="KW-0408">Iron</keyword>
<dbReference type="RefSeq" id="WP_184311691.1">
    <property type="nucleotide sequence ID" value="NZ_JACHEN010000021.1"/>
</dbReference>
<keyword evidence="2" id="KW-0479">Metal-binding</keyword>
<proteinExistence type="predicted"/>
<dbReference type="InterPro" id="IPR050377">
    <property type="entry name" value="Radical_SAM_PqqE_MftC-like"/>
</dbReference>
<sequence>MYIAGHEKTSFIDYPDKICTMYFVASCNFRCGYCHNGHIVTWNGKNIDEDEVFSFLKKRKPFIDAVCISGGEPTIHKDLQEFIKKIKDQGFLVKLDTNGTNPDVLTTLFNEKLLDYIAMDIKGPFHKYELVTGTKVDIEHIKTSIDMIRRSNIDYEFRTTVCKELHTEEDILEIAAYINPSKRYSIQNFKDGNTVLAGTNQFHPYDPEVLEEIGKKIKGYFEKFKIQK</sequence>
<keyword evidence="6" id="KW-0456">Lyase</keyword>
<keyword evidence="7" id="KW-1185">Reference proteome</keyword>
<dbReference type="InterPro" id="IPR058240">
    <property type="entry name" value="rSAM_sf"/>
</dbReference>
<keyword evidence="1" id="KW-0949">S-adenosyl-L-methionine</keyword>
<dbReference type="GO" id="GO:0046872">
    <property type="term" value="F:metal ion binding"/>
    <property type="evidence" value="ECO:0007669"/>
    <property type="project" value="UniProtKB-KW"/>
</dbReference>
<dbReference type="Gene3D" id="3.20.20.70">
    <property type="entry name" value="Aldolase class I"/>
    <property type="match status" value="1"/>
</dbReference>
<accession>A0A841L1Y8</accession>
<evidence type="ECO:0000256" key="3">
    <source>
        <dbReference type="ARBA" id="ARBA00023004"/>
    </source>
</evidence>
<organism evidence="6 7">
    <name type="scientific">Anaerosolibacter carboniphilus</name>
    <dbReference type="NCBI Taxonomy" id="1417629"/>
    <lineage>
        <taxon>Bacteria</taxon>
        <taxon>Bacillati</taxon>
        <taxon>Bacillota</taxon>
        <taxon>Clostridia</taxon>
        <taxon>Peptostreptococcales</taxon>
        <taxon>Thermotaleaceae</taxon>
        <taxon>Anaerosolibacter</taxon>
    </lineage>
</organism>
<dbReference type="GO" id="GO:0016829">
    <property type="term" value="F:lyase activity"/>
    <property type="evidence" value="ECO:0007669"/>
    <property type="project" value="UniProtKB-KW"/>
</dbReference>
<keyword evidence="6" id="KW-0560">Oxidoreductase</keyword>
<reference evidence="6 7" key="1">
    <citation type="submission" date="2020-08" db="EMBL/GenBank/DDBJ databases">
        <title>Genomic Encyclopedia of Type Strains, Phase IV (KMG-IV): sequencing the most valuable type-strain genomes for metagenomic binning, comparative biology and taxonomic classification.</title>
        <authorList>
            <person name="Goeker M."/>
        </authorList>
    </citation>
    <scope>NUCLEOTIDE SEQUENCE [LARGE SCALE GENOMIC DNA]</scope>
    <source>
        <strain evidence="6 7">DSM 103526</strain>
    </source>
</reference>
<keyword evidence="4" id="KW-0411">Iron-sulfur</keyword>
<dbReference type="InterPro" id="IPR013785">
    <property type="entry name" value="Aldolase_TIM"/>
</dbReference>
<dbReference type="EMBL" id="JACHEN010000021">
    <property type="protein sequence ID" value="MBB6217182.1"/>
    <property type="molecule type" value="Genomic_DNA"/>
</dbReference>
<evidence type="ECO:0000259" key="5">
    <source>
        <dbReference type="PROSITE" id="PS51918"/>
    </source>
</evidence>
<dbReference type="InterPro" id="IPR007197">
    <property type="entry name" value="rSAM"/>
</dbReference>
<dbReference type="SFLD" id="SFLDS00029">
    <property type="entry name" value="Radical_SAM"/>
    <property type="match status" value="1"/>
</dbReference>
<evidence type="ECO:0000256" key="2">
    <source>
        <dbReference type="ARBA" id="ARBA00022723"/>
    </source>
</evidence>
<dbReference type="GO" id="GO:0043365">
    <property type="term" value="F:[formate-C-acetyltransferase]-activating enzyme activity"/>
    <property type="evidence" value="ECO:0007669"/>
    <property type="project" value="UniProtKB-EC"/>
</dbReference>
<dbReference type="Pfam" id="PF04055">
    <property type="entry name" value="Radical_SAM"/>
    <property type="match status" value="1"/>
</dbReference>
<keyword evidence="6" id="KW-0670">Pyruvate</keyword>
<dbReference type="PANTHER" id="PTHR11228">
    <property type="entry name" value="RADICAL SAM DOMAIN PROTEIN"/>
    <property type="match status" value="1"/>
</dbReference>
<dbReference type="GO" id="GO:0051536">
    <property type="term" value="F:iron-sulfur cluster binding"/>
    <property type="evidence" value="ECO:0007669"/>
    <property type="project" value="UniProtKB-KW"/>
</dbReference>
<evidence type="ECO:0000313" key="6">
    <source>
        <dbReference type="EMBL" id="MBB6217182.1"/>
    </source>
</evidence>
<dbReference type="SFLD" id="SFLDG01067">
    <property type="entry name" value="SPASM/twitch_domain_containing"/>
    <property type="match status" value="1"/>
</dbReference>
<dbReference type="SUPFAM" id="SSF102114">
    <property type="entry name" value="Radical SAM enzymes"/>
    <property type="match status" value="1"/>
</dbReference>
<evidence type="ECO:0000313" key="7">
    <source>
        <dbReference type="Proteomes" id="UP000579281"/>
    </source>
</evidence>
<comment type="caution">
    <text evidence="6">The sequence shown here is derived from an EMBL/GenBank/DDBJ whole genome shotgun (WGS) entry which is preliminary data.</text>
</comment>
<dbReference type="EC" id="1.97.1.4" evidence="6"/>
<dbReference type="Proteomes" id="UP000579281">
    <property type="component" value="Unassembled WGS sequence"/>
</dbReference>
<evidence type="ECO:0000256" key="1">
    <source>
        <dbReference type="ARBA" id="ARBA00022691"/>
    </source>
</evidence>
<evidence type="ECO:0000256" key="4">
    <source>
        <dbReference type="ARBA" id="ARBA00023014"/>
    </source>
</evidence>
<dbReference type="NCBIfam" id="TIGR02495">
    <property type="entry name" value="NrdG2"/>
    <property type="match status" value="1"/>
</dbReference>
<name>A0A841L1Y8_9FIRM</name>